<keyword evidence="3" id="KW-0998">Cell outer membrane</keyword>
<evidence type="ECO:0000256" key="4">
    <source>
        <dbReference type="RuleBase" id="RU003357"/>
    </source>
</evidence>
<dbReference type="EMBL" id="AP018827">
    <property type="protein sequence ID" value="BBF79525.1"/>
    <property type="molecule type" value="Genomic_DNA"/>
</dbReference>
<evidence type="ECO:0000259" key="7">
    <source>
        <dbReference type="Pfam" id="PF07715"/>
    </source>
</evidence>
<evidence type="ECO:0000256" key="5">
    <source>
        <dbReference type="SAM" id="SignalP"/>
    </source>
</evidence>
<evidence type="ECO:0000256" key="2">
    <source>
        <dbReference type="ARBA" id="ARBA00023136"/>
    </source>
</evidence>
<feature type="domain" description="TonB-dependent receptor plug" evidence="7">
    <location>
        <begin position="59"/>
        <end position="170"/>
    </location>
</feature>
<dbReference type="Proteomes" id="UP000278756">
    <property type="component" value="Chromosome 1"/>
</dbReference>
<keyword evidence="8" id="KW-0675">Receptor</keyword>
<gene>
    <name evidence="8" type="ORF">EM6_0092</name>
</gene>
<evidence type="ECO:0000313" key="9">
    <source>
        <dbReference type="Proteomes" id="UP000278756"/>
    </source>
</evidence>
<feature type="chain" id="PRO_5018242734" evidence="5">
    <location>
        <begin position="32"/>
        <end position="983"/>
    </location>
</feature>
<dbReference type="AlphaFoldDB" id="A0A3G9G0Z2"/>
<proteinExistence type="inferred from homology"/>
<dbReference type="InterPro" id="IPR012910">
    <property type="entry name" value="Plug_dom"/>
</dbReference>
<reference evidence="9" key="1">
    <citation type="journal article" date="2017" name="Biotechnol. Biofuels">
        <title>Evaluation of environmental bacterial communities as a factor affecting the growth of duckweed Lemna minor.</title>
        <authorList>
            <person name="Ishizawa H."/>
            <person name="Kuroda M."/>
            <person name="Morikawa M."/>
            <person name="Ike M."/>
        </authorList>
    </citation>
    <scope>NUCLEOTIDE SEQUENCE [LARGE SCALE GENOMIC DNA]</scope>
    <source>
        <strain evidence="9">M6</strain>
    </source>
</reference>
<reference evidence="9" key="2">
    <citation type="journal article" date="2017" name="Plant Physiol. Biochem.">
        <title>Differential oxidative and antioxidative response of duckweed Lemna minor toward plant growth promoting/inhibiting bacteria.</title>
        <authorList>
            <person name="Ishizawa H."/>
            <person name="Kuroda M."/>
            <person name="Morikawa M."/>
            <person name="Ike M."/>
        </authorList>
    </citation>
    <scope>NUCLEOTIDE SEQUENCE [LARGE SCALE GENOMIC DNA]</scope>
    <source>
        <strain evidence="9">M6</strain>
    </source>
</reference>
<dbReference type="OrthoDB" id="5476657at2"/>
<evidence type="ECO:0000313" key="8">
    <source>
        <dbReference type="EMBL" id="BBF79525.1"/>
    </source>
</evidence>
<dbReference type="Gene3D" id="2.40.170.20">
    <property type="entry name" value="TonB-dependent receptor, beta-barrel domain"/>
    <property type="match status" value="1"/>
</dbReference>
<evidence type="ECO:0000256" key="3">
    <source>
        <dbReference type="ARBA" id="ARBA00023237"/>
    </source>
</evidence>
<dbReference type="PANTHER" id="PTHR40980">
    <property type="entry name" value="PLUG DOMAIN-CONTAINING PROTEIN"/>
    <property type="match status" value="1"/>
</dbReference>
<dbReference type="NCBIfam" id="TIGR01782">
    <property type="entry name" value="TonB-Xanth-Caul"/>
    <property type="match status" value="1"/>
</dbReference>
<keyword evidence="2 4" id="KW-0472">Membrane</keyword>
<organism evidence="8 9">
    <name type="scientific">Asticcacaulis excentricus</name>
    <dbReference type="NCBI Taxonomy" id="78587"/>
    <lineage>
        <taxon>Bacteria</taxon>
        <taxon>Pseudomonadati</taxon>
        <taxon>Pseudomonadota</taxon>
        <taxon>Alphaproteobacteria</taxon>
        <taxon>Caulobacterales</taxon>
        <taxon>Caulobacteraceae</taxon>
        <taxon>Asticcacaulis</taxon>
    </lineage>
</organism>
<dbReference type="InterPro" id="IPR036942">
    <property type="entry name" value="Beta-barrel_TonB_sf"/>
</dbReference>
<feature type="signal peptide" evidence="5">
    <location>
        <begin position="1"/>
        <end position="31"/>
    </location>
</feature>
<evidence type="ECO:0000259" key="6">
    <source>
        <dbReference type="Pfam" id="PF00593"/>
    </source>
</evidence>
<keyword evidence="5" id="KW-0732">Signal</keyword>
<comment type="similarity">
    <text evidence="4">Belongs to the TonB-dependent receptor family.</text>
</comment>
<dbReference type="GO" id="GO:0009279">
    <property type="term" value="C:cell outer membrane"/>
    <property type="evidence" value="ECO:0007669"/>
    <property type="project" value="UniProtKB-SubCell"/>
</dbReference>
<protein>
    <submittedName>
        <fullName evidence="8">TonB-dependent receptor</fullName>
    </submittedName>
</protein>
<keyword evidence="4" id="KW-0798">TonB box</keyword>
<dbReference type="Pfam" id="PF07715">
    <property type="entry name" value="Plug"/>
    <property type="match status" value="1"/>
</dbReference>
<comment type="subcellular location">
    <subcellularLocation>
        <location evidence="1 4">Cell outer membrane</location>
    </subcellularLocation>
</comment>
<dbReference type="Gene3D" id="2.170.130.10">
    <property type="entry name" value="TonB-dependent receptor, plug domain"/>
    <property type="match status" value="1"/>
</dbReference>
<feature type="domain" description="TonB-dependent receptor-like beta-barrel" evidence="6">
    <location>
        <begin position="436"/>
        <end position="944"/>
    </location>
</feature>
<sequence>MKQSKFARLSAGVSVMALGVAVMGFALPAVAQTITGEADVTEVIVTGQRAQIKTAQKLKKDAEVVVDSVTAVDIGALPDRSVAEALQRISGIQIQRTSAARDPIRMTAEGGGVVIRGLTWVRSETNGRDIFSAANGRSLSFEDVSADLLAGVDVYKNPSADMIEGGIGGTVNLRTRQPFDSRGRVLAGTFDSTYGDLQEKRQNSISVLYSDRWKTSIGEVGLLINYSNADSGNETHVIGVDRYNQVGSGASARYIPNSLGWRIIDWEQNRQAGAIALQWRPNDALEFSLQAFKSKATPKNVEYNTGFYNDTGELTSAQSMATYKYNSQGEFISGTVYGAGITANTRYGDDVKETEDVSLNARWYVNDKLTLTGDLQYVKSTADILSNTAFIQYCAKRVTTDACASSDKTVVSIDMNGELPTIRMLTSDTANKSNYYWAAAMDHVEKNEAKQYSARIDGQYEFDDNGWLKSFKFGARATDRDYQTRQSTWNWGYLSHQYWGSGGGTGAVYLDQTGGFGSVPANPRLPGLSELVTFDGFMGGQTPVPGNIWFPSADLVKSPQGMYNELHAVQNAGWGWAPISLDAIGPEGINNQSEKTTAAYGLLRMGGDLSGFGQSWDGNIGVRVVKTEVETAGAVVSAADANFGPACLPSGAVTAERCAAFENARRFKATALSGVAFGGTNEYTDVMPSLNLRFKYSPELQFRFAASKAIVRPDMSWLSGYTTLSTGQSTGDFTLNPTGQGGNPFLKPVEANQYDLTAEWYFAPTSSLTLALFKKDLSNYIYVQSTPETYTNNGASMTFNVNRYVNGSEKGEVSGFEIAYNQFYDFLPGFWSGFGIQANYTRIDSSGGRNPVASVTDGNQVTNASISGLPLEGMSPDSYNFALLYEKYGISARMAYNWRSEYLYTTSAANVNRPMWAGDYGQWDGSVFYSLTPKVKVGLQATNIGRDIAYTRVSSDVAKPLETQYYSATKTDRRVALILRASF</sequence>
<evidence type="ECO:0000256" key="1">
    <source>
        <dbReference type="ARBA" id="ARBA00004442"/>
    </source>
</evidence>
<dbReference type="PANTHER" id="PTHR40980:SF3">
    <property type="entry name" value="TONB-DEPENDENT RECEPTOR-LIKE BETA-BARREL DOMAIN-CONTAINING PROTEIN"/>
    <property type="match status" value="1"/>
</dbReference>
<dbReference type="Pfam" id="PF00593">
    <property type="entry name" value="TonB_dep_Rec_b-barrel"/>
    <property type="match status" value="1"/>
</dbReference>
<accession>A0A3G9G0Z2</accession>
<dbReference type="RefSeq" id="WP_126419527.1">
    <property type="nucleotide sequence ID" value="NZ_AP018827.1"/>
</dbReference>
<dbReference type="InterPro" id="IPR037066">
    <property type="entry name" value="Plug_dom_sf"/>
</dbReference>
<dbReference type="InterPro" id="IPR000531">
    <property type="entry name" value="Beta-barrel_TonB"/>
</dbReference>
<dbReference type="SUPFAM" id="SSF56935">
    <property type="entry name" value="Porins"/>
    <property type="match status" value="1"/>
</dbReference>
<dbReference type="InterPro" id="IPR010104">
    <property type="entry name" value="TonB_rcpt_bac"/>
</dbReference>
<name>A0A3G9G0Z2_9CAUL</name>